<feature type="signal peptide" evidence="1">
    <location>
        <begin position="1"/>
        <end position="18"/>
    </location>
</feature>
<dbReference type="Proteomes" id="UP001211065">
    <property type="component" value="Unassembled WGS sequence"/>
</dbReference>
<reference evidence="3" key="1">
    <citation type="submission" date="2020-05" db="EMBL/GenBank/DDBJ databases">
        <title>Phylogenomic resolution of chytrid fungi.</title>
        <authorList>
            <person name="Stajich J.E."/>
            <person name="Amses K."/>
            <person name="Simmons R."/>
            <person name="Seto K."/>
            <person name="Myers J."/>
            <person name="Bonds A."/>
            <person name="Quandt C.A."/>
            <person name="Barry K."/>
            <person name="Liu P."/>
            <person name="Grigoriev I."/>
            <person name="Longcore J.E."/>
            <person name="James T.Y."/>
        </authorList>
    </citation>
    <scope>NUCLEOTIDE SEQUENCE</scope>
    <source>
        <strain evidence="3">JEL0476</strain>
    </source>
</reference>
<organism evidence="3 4">
    <name type="scientific">Clydaea vesicula</name>
    <dbReference type="NCBI Taxonomy" id="447962"/>
    <lineage>
        <taxon>Eukaryota</taxon>
        <taxon>Fungi</taxon>
        <taxon>Fungi incertae sedis</taxon>
        <taxon>Chytridiomycota</taxon>
        <taxon>Chytridiomycota incertae sedis</taxon>
        <taxon>Chytridiomycetes</taxon>
        <taxon>Lobulomycetales</taxon>
        <taxon>Lobulomycetaceae</taxon>
        <taxon>Clydaea</taxon>
    </lineage>
</organism>
<evidence type="ECO:0000259" key="2">
    <source>
        <dbReference type="Pfam" id="PF09463"/>
    </source>
</evidence>
<comment type="caution">
    <text evidence="3">The sequence shown here is derived from an EMBL/GenBank/DDBJ whole genome shotgun (WGS) entry which is preliminary data.</text>
</comment>
<gene>
    <name evidence="3" type="ORF">HK099_005773</name>
</gene>
<name>A0AAD5TYS0_9FUNG</name>
<evidence type="ECO:0000313" key="3">
    <source>
        <dbReference type="EMBL" id="KAJ3216680.1"/>
    </source>
</evidence>
<proteinExistence type="predicted"/>
<dbReference type="AlphaFoldDB" id="A0AAD5TYS0"/>
<keyword evidence="1" id="KW-0732">Signal</keyword>
<protein>
    <recommendedName>
        <fullName evidence="2">Membrane anchor Opy2 N-terminal domain-containing protein</fullName>
    </recommendedName>
</protein>
<feature type="domain" description="Membrane anchor Opy2 N-terminal" evidence="2">
    <location>
        <begin position="23"/>
        <end position="57"/>
    </location>
</feature>
<dbReference type="Pfam" id="PF09463">
    <property type="entry name" value="Opy2"/>
    <property type="match status" value="1"/>
</dbReference>
<sequence>MQSKLFSVVALLIASASATPAIMCPQVMPSCDVVKCASGLRCEIFPQTKTTCAQAKCVKEP</sequence>
<evidence type="ECO:0000256" key="1">
    <source>
        <dbReference type="SAM" id="SignalP"/>
    </source>
</evidence>
<dbReference type="InterPro" id="IPR018571">
    <property type="entry name" value="Membrane_anchor_Opy2_N"/>
</dbReference>
<keyword evidence="4" id="KW-1185">Reference proteome</keyword>
<accession>A0AAD5TYS0</accession>
<dbReference type="EMBL" id="JADGJW010000465">
    <property type="protein sequence ID" value="KAJ3216680.1"/>
    <property type="molecule type" value="Genomic_DNA"/>
</dbReference>
<evidence type="ECO:0000313" key="4">
    <source>
        <dbReference type="Proteomes" id="UP001211065"/>
    </source>
</evidence>
<feature type="chain" id="PRO_5042020808" description="Membrane anchor Opy2 N-terminal domain-containing protein" evidence="1">
    <location>
        <begin position="19"/>
        <end position="61"/>
    </location>
</feature>